<comment type="similarity">
    <text evidence="2">Belongs to the RRN7/TAF1B family.</text>
</comment>
<dbReference type="Proteomes" id="UP000265000">
    <property type="component" value="Unplaced"/>
</dbReference>
<dbReference type="GO" id="GO:0070860">
    <property type="term" value="C:RNA polymerase I core factor complex"/>
    <property type="evidence" value="ECO:0007669"/>
    <property type="project" value="InterPro"/>
</dbReference>
<feature type="domain" description="RRN7-type" evidence="12">
    <location>
        <begin position="8"/>
        <end position="39"/>
    </location>
</feature>
<keyword evidence="15" id="KW-1185">Reference proteome</keyword>
<name>A0A3Q2TCZ1_FUNHE</name>
<dbReference type="AlphaFoldDB" id="A0A3Q2TCZ1"/>
<feature type="domain" description="Rrn7/TAF1B C-terminal cyclin" evidence="13">
    <location>
        <begin position="103"/>
        <end position="240"/>
    </location>
</feature>
<dbReference type="STRING" id="8078.ENSFHEP00000013325"/>
<evidence type="ECO:0000256" key="1">
    <source>
        <dbReference type="ARBA" id="ARBA00004604"/>
    </source>
</evidence>
<evidence type="ECO:0000256" key="4">
    <source>
        <dbReference type="ARBA" id="ARBA00022723"/>
    </source>
</evidence>
<dbReference type="GO" id="GO:0005668">
    <property type="term" value="C:RNA polymerase transcription factor SL1 complex"/>
    <property type="evidence" value="ECO:0007669"/>
    <property type="project" value="TreeGrafter"/>
</dbReference>
<keyword evidence="5" id="KW-0863">Zinc-finger</keyword>
<dbReference type="Pfam" id="PF11781">
    <property type="entry name" value="Zn_ribbon_RRN7"/>
    <property type="match status" value="1"/>
</dbReference>
<dbReference type="InterPro" id="IPR048538">
    <property type="entry name" value="Rrn7_cyclin_C"/>
</dbReference>
<dbReference type="Ensembl" id="ENSFHET00000020851.1">
    <property type="protein sequence ID" value="ENSFHEP00000013325.1"/>
    <property type="gene ID" value="ENSFHEG00000014863.1"/>
</dbReference>
<keyword evidence="4" id="KW-0479">Metal-binding</keyword>
<proteinExistence type="inferred from homology"/>
<evidence type="ECO:0000259" key="13">
    <source>
        <dbReference type="Pfam" id="PF20645"/>
    </source>
</evidence>
<dbReference type="InterPro" id="IPR033599">
    <property type="entry name" value="TAF1B/Rrn7"/>
</dbReference>
<comment type="subcellular location">
    <subcellularLocation>
        <location evidence="1">Nucleus</location>
        <location evidence="1">Nucleolus</location>
    </subcellularLocation>
</comment>
<evidence type="ECO:0000256" key="6">
    <source>
        <dbReference type="ARBA" id="ARBA00022833"/>
    </source>
</evidence>
<keyword evidence="8" id="KW-0238">DNA-binding</keyword>
<evidence type="ECO:0000256" key="9">
    <source>
        <dbReference type="ARBA" id="ARBA00023163"/>
    </source>
</evidence>
<accession>A0A3Q2TCZ1</accession>
<dbReference type="Pfam" id="PF20645">
    <property type="entry name" value="Rrn7_cyclin_C"/>
    <property type="match status" value="1"/>
</dbReference>
<dbReference type="GO" id="GO:0008270">
    <property type="term" value="F:zinc ion binding"/>
    <property type="evidence" value="ECO:0007669"/>
    <property type="project" value="UniProtKB-KW"/>
</dbReference>
<sequence>MDDEDTAGYRELCPQCAAVDWGISDEGRFYCRSCHNVIEFCFQAARRSCHVFIAAAKRTFHPDLCGFRLVKDGHVPYVTAYEQLPEEMKLVGQEALFFHVETIPSHRSVHKEAQGLLLFLQLPAFPPVSQQTLLHPAPLCLRYLTDANLPDQLHRWVCVLMERADMADESCHTVDLAWQPDLPAYDLQAAALLIVTMKVLFGLDDQTEWYLTRLKLFSFRKWYRLVQAALTRAQQRRNQDIARRRFCAGISESIQMCFKRLSSQPTAVQDAGPSSFLFCWGGEDGSDGPGLHHLKLDGVVSLNRGFVTPWNFKYWHPPLRPCNPRTCSSHYGELEPTLPRSFVWLLQLFAFMLDVEAWRLFDAVLEVERRVFGVKSPQSGHKKKVDFYSKSQTFCLFLKTLLIGEIRLLFDPVLKCLKFYFNSQFLKQHKPNKRFGAENKLS</sequence>
<evidence type="ECO:0000313" key="15">
    <source>
        <dbReference type="Proteomes" id="UP000265000"/>
    </source>
</evidence>
<reference evidence="14" key="2">
    <citation type="submission" date="2025-09" db="UniProtKB">
        <authorList>
            <consortium name="Ensembl"/>
        </authorList>
    </citation>
    <scope>IDENTIFICATION</scope>
</reference>
<evidence type="ECO:0000256" key="8">
    <source>
        <dbReference type="ARBA" id="ARBA00023125"/>
    </source>
</evidence>
<evidence type="ECO:0000256" key="10">
    <source>
        <dbReference type="ARBA" id="ARBA00023242"/>
    </source>
</evidence>
<keyword evidence="10" id="KW-0539">Nucleus</keyword>
<evidence type="ECO:0000256" key="11">
    <source>
        <dbReference type="ARBA" id="ARBA00032500"/>
    </source>
</evidence>
<dbReference type="InterPro" id="IPR021752">
    <property type="entry name" value="TF_Rrn7_Zf"/>
</dbReference>
<evidence type="ECO:0000256" key="5">
    <source>
        <dbReference type="ARBA" id="ARBA00022771"/>
    </source>
</evidence>
<protein>
    <recommendedName>
        <fullName evidence="3">TATA box-binding protein-associated factor RNA polymerase I subunit B</fullName>
    </recommendedName>
    <alternativeName>
        <fullName evidence="11">TATA box-binding protein-associated factor 1B</fullName>
    </alternativeName>
</protein>
<evidence type="ECO:0000259" key="12">
    <source>
        <dbReference type="Pfam" id="PF11781"/>
    </source>
</evidence>
<organism evidence="14 15">
    <name type="scientific">Fundulus heteroclitus</name>
    <name type="common">Killifish</name>
    <name type="synonym">Mummichog</name>
    <dbReference type="NCBI Taxonomy" id="8078"/>
    <lineage>
        <taxon>Eukaryota</taxon>
        <taxon>Metazoa</taxon>
        <taxon>Chordata</taxon>
        <taxon>Craniata</taxon>
        <taxon>Vertebrata</taxon>
        <taxon>Euteleostomi</taxon>
        <taxon>Actinopterygii</taxon>
        <taxon>Neopterygii</taxon>
        <taxon>Teleostei</taxon>
        <taxon>Neoteleostei</taxon>
        <taxon>Acanthomorphata</taxon>
        <taxon>Ovalentaria</taxon>
        <taxon>Atherinomorphae</taxon>
        <taxon>Cyprinodontiformes</taxon>
        <taxon>Fundulidae</taxon>
        <taxon>Fundulus</taxon>
    </lineage>
</organism>
<evidence type="ECO:0000256" key="3">
    <source>
        <dbReference type="ARBA" id="ARBA00018994"/>
    </source>
</evidence>
<keyword evidence="7" id="KW-0805">Transcription regulation</keyword>
<dbReference type="PANTHER" id="PTHR31576:SF2">
    <property type="entry name" value="TATA BOX-BINDING PROTEIN-ASSOCIATED FACTOR RNA POLYMERASE I SUBUNIT B"/>
    <property type="match status" value="1"/>
</dbReference>
<dbReference type="GO" id="GO:0001164">
    <property type="term" value="F:RNA polymerase I core promoter sequence-specific DNA binding"/>
    <property type="evidence" value="ECO:0007669"/>
    <property type="project" value="InterPro"/>
</dbReference>
<dbReference type="GeneTree" id="ENSGT00440000033827"/>
<reference evidence="14" key="1">
    <citation type="submission" date="2025-08" db="UniProtKB">
        <authorList>
            <consortium name="Ensembl"/>
        </authorList>
    </citation>
    <scope>IDENTIFICATION</scope>
</reference>
<dbReference type="GO" id="GO:0042790">
    <property type="term" value="P:nucleolar large rRNA transcription by RNA polymerase I"/>
    <property type="evidence" value="ECO:0007669"/>
    <property type="project" value="TreeGrafter"/>
</dbReference>
<evidence type="ECO:0000313" key="14">
    <source>
        <dbReference type="Ensembl" id="ENSFHEP00000013325.1"/>
    </source>
</evidence>
<evidence type="ECO:0000256" key="2">
    <source>
        <dbReference type="ARBA" id="ARBA00006899"/>
    </source>
</evidence>
<evidence type="ECO:0000256" key="7">
    <source>
        <dbReference type="ARBA" id="ARBA00023015"/>
    </source>
</evidence>
<dbReference type="PANTHER" id="PTHR31576">
    <property type="entry name" value="TATA BOX-BINDING PROTEIN-ASSOCIATED FACTOR RNA POLYMERASE I SUBUNIT B"/>
    <property type="match status" value="1"/>
</dbReference>
<keyword evidence="6" id="KW-0862">Zinc</keyword>
<keyword evidence="9" id="KW-0804">Transcription</keyword>